<evidence type="ECO:0000259" key="2">
    <source>
        <dbReference type="PROSITE" id="PS50943"/>
    </source>
</evidence>
<dbReference type="EMBL" id="JACCBD010000001">
    <property type="protein sequence ID" value="NYD26027.1"/>
    <property type="molecule type" value="Genomic_DNA"/>
</dbReference>
<evidence type="ECO:0000313" key="3">
    <source>
        <dbReference type="EMBL" id="NYD26027.1"/>
    </source>
</evidence>
<dbReference type="Gene3D" id="1.10.260.40">
    <property type="entry name" value="lambda repressor-like DNA-binding domains"/>
    <property type="match status" value="1"/>
</dbReference>
<dbReference type="Proteomes" id="UP000586095">
    <property type="component" value="Unassembled WGS sequence"/>
</dbReference>
<dbReference type="PROSITE" id="PS50943">
    <property type="entry name" value="HTH_CROC1"/>
    <property type="match status" value="1"/>
</dbReference>
<comment type="caution">
    <text evidence="3">The sequence shown here is derived from an EMBL/GenBank/DDBJ whole genome shotgun (WGS) entry which is preliminary data.</text>
</comment>
<protein>
    <submittedName>
        <fullName evidence="3">Transcriptional regulator with XRE-family HTH domain</fullName>
    </submittedName>
</protein>
<feature type="region of interest" description="Disordered" evidence="1">
    <location>
        <begin position="146"/>
        <end position="191"/>
    </location>
</feature>
<sequence length="191" mass="21770">MVISWNELRDARERRNLTQEELAEQLGVSTRTITNWERVGVARKAEYKVRRFFGDDLSDGAQRPDPFAEIDYNLEVQRMTLSDRADHEGVSEFALALKEASDGELLEELQRRARKRGLAIISAGITPKHMQREVNQILRGERRRLESQDLNVGGAGNNVQTESDIEVPENVEEEWGLAAHPKTDLPQDHTP</sequence>
<proteinExistence type="predicted"/>
<feature type="domain" description="HTH cro/C1-type" evidence="2">
    <location>
        <begin position="8"/>
        <end position="38"/>
    </location>
</feature>
<feature type="compositionally biased region" description="Acidic residues" evidence="1">
    <location>
        <begin position="163"/>
        <end position="175"/>
    </location>
</feature>
<dbReference type="AlphaFoldDB" id="A0A852R0G0"/>
<dbReference type="InterPro" id="IPR010982">
    <property type="entry name" value="Lambda_DNA-bd_dom_sf"/>
</dbReference>
<dbReference type="GO" id="GO:0003677">
    <property type="term" value="F:DNA binding"/>
    <property type="evidence" value="ECO:0007669"/>
    <property type="project" value="InterPro"/>
</dbReference>
<dbReference type="RefSeq" id="WP_185986371.1">
    <property type="nucleotide sequence ID" value="NZ_BAAALZ010000002.1"/>
</dbReference>
<evidence type="ECO:0000256" key="1">
    <source>
        <dbReference type="SAM" id="MobiDB-lite"/>
    </source>
</evidence>
<name>A0A852R0G0_9MICO</name>
<accession>A0A852R0G0</accession>
<evidence type="ECO:0000313" key="4">
    <source>
        <dbReference type="Proteomes" id="UP000586095"/>
    </source>
</evidence>
<reference evidence="3 4" key="1">
    <citation type="submission" date="2020-07" db="EMBL/GenBank/DDBJ databases">
        <title>Sequencing the genomes of 1000 actinobacteria strains.</title>
        <authorList>
            <person name="Klenk H.-P."/>
        </authorList>
    </citation>
    <scope>NUCLEOTIDE SEQUENCE [LARGE SCALE GENOMIC DNA]</scope>
    <source>
        <strain evidence="3 4">DSM 17380</strain>
    </source>
</reference>
<feature type="compositionally biased region" description="Basic and acidic residues" evidence="1">
    <location>
        <begin position="181"/>
        <end position="191"/>
    </location>
</feature>
<dbReference type="InterPro" id="IPR001387">
    <property type="entry name" value="Cro/C1-type_HTH"/>
</dbReference>
<gene>
    <name evidence="3" type="ORF">BJ960_000830</name>
</gene>
<organism evidence="3 4">
    <name type="scientific">Leucobacter aridicollis</name>
    <dbReference type="NCBI Taxonomy" id="283878"/>
    <lineage>
        <taxon>Bacteria</taxon>
        <taxon>Bacillati</taxon>
        <taxon>Actinomycetota</taxon>
        <taxon>Actinomycetes</taxon>
        <taxon>Micrococcales</taxon>
        <taxon>Microbacteriaceae</taxon>
        <taxon>Leucobacter</taxon>
    </lineage>
</organism>
<dbReference type="SUPFAM" id="SSF47413">
    <property type="entry name" value="lambda repressor-like DNA-binding domains"/>
    <property type="match status" value="1"/>
</dbReference>
<dbReference type="Pfam" id="PF01381">
    <property type="entry name" value="HTH_3"/>
    <property type="match status" value="1"/>
</dbReference>
<dbReference type="CDD" id="cd00093">
    <property type="entry name" value="HTH_XRE"/>
    <property type="match status" value="1"/>
</dbReference>
<keyword evidence="4" id="KW-1185">Reference proteome</keyword>